<proteinExistence type="predicted"/>
<dbReference type="GO" id="GO:0004534">
    <property type="term" value="F:5'-3' RNA exonuclease activity"/>
    <property type="evidence" value="ECO:0007669"/>
    <property type="project" value="TreeGrafter"/>
</dbReference>
<protein>
    <recommendedName>
        <fullName evidence="4">XRN 5'-3' exonuclease N-terminus protein</fullName>
    </recommendedName>
</protein>
<dbReference type="PANTHER" id="PTHR12341">
    <property type="entry name" value="5'-&gt;3' EXORIBONUCLEASE"/>
    <property type="match status" value="1"/>
</dbReference>
<evidence type="ECO:0000313" key="3">
    <source>
        <dbReference type="Proteomes" id="UP000236343"/>
    </source>
</evidence>
<feature type="region of interest" description="Disordered" evidence="1">
    <location>
        <begin position="55"/>
        <end position="88"/>
    </location>
</feature>
<feature type="compositionally biased region" description="Low complexity" evidence="1">
    <location>
        <begin position="58"/>
        <end position="88"/>
    </location>
</feature>
<dbReference type="GO" id="GO:0005634">
    <property type="term" value="C:nucleus"/>
    <property type="evidence" value="ECO:0007669"/>
    <property type="project" value="TreeGrafter"/>
</dbReference>
<evidence type="ECO:0008006" key="4">
    <source>
        <dbReference type="Google" id="ProtNLM"/>
    </source>
</evidence>
<dbReference type="InterPro" id="IPR027073">
    <property type="entry name" value="5_3_exoribonuclease"/>
</dbReference>
<organism evidence="2 3">
    <name type="scientific">Toxoplasma gondii COUG</name>
    <dbReference type="NCBI Taxonomy" id="1074873"/>
    <lineage>
        <taxon>Eukaryota</taxon>
        <taxon>Sar</taxon>
        <taxon>Alveolata</taxon>
        <taxon>Apicomplexa</taxon>
        <taxon>Conoidasida</taxon>
        <taxon>Coccidia</taxon>
        <taxon>Eucoccidiorida</taxon>
        <taxon>Eimeriorina</taxon>
        <taxon>Sarcocystidae</taxon>
        <taxon>Toxoplasma</taxon>
    </lineage>
</organism>
<sequence>MQRVEETCRRFAWQRLASRRFRNLRFFVSGSSSFGEGELKLIDWLLAAQKGVRSPVGSPSLSSSSASPTSSPISSTSSTSSTSSSTSASCRASIARCPTGAQLRLGDGGENSEEARREQEREEDESIVIVGADADLVVQALAFPGVPKLFVYNPQRRISDEKNTRTLYSLRDLLAAVDRQFPGRSHLVRNDLALLCVLNGNDYLPKAGGFAFPRFFEAYSAVRRR</sequence>
<accession>A0A2G8Y360</accession>
<feature type="region of interest" description="Disordered" evidence="1">
    <location>
        <begin position="101"/>
        <end position="124"/>
    </location>
</feature>
<dbReference type="AlphaFoldDB" id="A0A2G8Y360"/>
<dbReference type="VEuPathDB" id="ToxoDB:TGCOUG_320440B"/>
<dbReference type="Proteomes" id="UP000236343">
    <property type="component" value="Unassembled WGS sequence"/>
</dbReference>
<reference evidence="2 3" key="1">
    <citation type="journal article" date="2016" name="Nat. Commun.">
        <title>Local admixture of amplified and diversified secreted pathogenesis determinants shapes mosaic Toxoplasma gondii genomes.</title>
        <authorList>
            <person name="Lorenzi H."/>
            <person name="Khan A."/>
            <person name="Behnke M.S."/>
            <person name="Namasivayam S."/>
            <person name="Swapna L.S."/>
            <person name="Hadjithomas M."/>
            <person name="Karamycheva S."/>
            <person name="Pinney D."/>
            <person name="Brunk B.P."/>
            <person name="Ajioka J.W."/>
            <person name="Ajzenberg D."/>
            <person name="Boothroyd J.C."/>
            <person name="Boyle J.P."/>
            <person name="Darde M.L."/>
            <person name="Diaz-Miranda M.A."/>
            <person name="Dubey J.P."/>
            <person name="Fritz H.M."/>
            <person name="Gennari S.M."/>
            <person name="Gregory B.D."/>
            <person name="Kim K."/>
            <person name="Saeij J.P."/>
            <person name="Su C."/>
            <person name="White M.W."/>
            <person name="Zhu X.Q."/>
            <person name="Howe D.K."/>
            <person name="Rosenthal B.M."/>
            <person name="Grigg M.E."/>
            <person name="Parkinson J."/>
            <person name="Liu L."/>
            <person name="Kissinger J.C."/>
            <person name="Roos D.S."/>
            <person name="Sibley L.D."/>
        </authorList>
    </citation>
    <scope>NUCLEOTIDE SEQUENCE [LARGE SCALE GENOMIC DNA]</scope>
    <source>
        <strain evidence="2 3">COUG</strain>
    </source>
</reference>
<evidence type="ECO:0000256" key="1">
    <source>
        <dbReference type="SAM" id="MobiDB-lite"/>
    </source>
</evidence>
<dbReference type="EMBL" id="AGQR02001562">
    <property type="protein sequence ID" value="PIM01449.1"/>
    <property type="molecule type" value="Genomic_DNA"/>
</dbReference>
<dbReference type="GO" id="GO:0003723">
    <property type="term" value="F:RNA binding"/>
    <property type="evidence" value="ECO:0007669"/>
    <property type="project" value="TreeGrafter"/>
</dbReference>
<dbReference type="PANTHER" id="PTHR12341:SF7">
    <property type="entry name" value="5'-3' EXORIBONUCLEASE 1"/>
    <property type="match status" value="1"/>
</dbReference>
<dbReference type="Gene3D" id="3.40.50.12390">
    <property type="match status" value="1"/>
</dbReference>
<name>A0A2G8Y360_TOXGO</name>
<dbReference type="GO" id="GO:0000956">
    <property type="term" value="P:nuclear-transcribed mRNA catabolic process"/>
    <property type="evidence" value="ECO:0007669"/>
    <property type="project" value="TreeGrafter"/>
</dbReference>
<evidence type="ECO:0000313" key="2">
    <source>
        <dbReference type="EMBL" id="PIM01449.1"/>
    </source>
</evidence>
<comment type="caution">
    <text evidence="2">The sequence shown here is derived from an EMBL/GenBank/DDBJ whole genome shotgun (WGS) entry which is preliminary data.</text>
</comment>
<gene>
    <name evidence="2" type="ORF">TGCOUG_320440B</name>
</gene>